<evidence type="ECO:0000256" key="9">
    <source>
        <dbReference type="SAM" id="Phobius"/>
    </source>
</evidence>
<keyword evidence="4 9" id="KW-0812">Transmembrane</keyword>
<feature type="transmembrane region" description="Helical" evidence="9">
    <location>
        <begin position="589"/>
        <end position="611"/>
    </location>
</feature>
<dbReference type="PANTHER" id="PTHR48041:SF78">
    <property type="entry name" value="ABC TRANSPORTER EXPRESSED IN TRACHEA, ISOFORM A"/>
    <property type="match status" value="1"/>
</dbReference>
<evidence type="ECO:0000256" key="4">
    <source>
        <dbReference type="ARBA" id="ARBA00022692"/>
    </source>
</evidence>
<dbReference type="Gene3D" id="3.40.50.300">
    <property type="entry name" value="P-loop containing nucleotide triphosphate hydrolases"/>
    <property type="match status" value="1"/>
</dbReference>
<dbReference type="InterPro" id="IPR013525">
    <property type="entry name" value="ABC2_TM"/>
</dbReference>
<feature type="transmembrane region" description="Helical" evidence="9">
    <location>
        <begin position="371"/>
        <end position="388"/>
    </location>
</feature>
<dbReference type="InterPro" id="IPR043926">
    <property type="entry name" value="ABCG_dom"/>
</dbReference>
<dbReference type="InterPro" id="IPR017871">
    <property type="entry name" value="ABC_transporter-like_CS"/>
</dbReference>
<evidence type="ECO:0000256" key="3">
    <source>
        <dbReference type="ARBA" id="ARBA00022448"/>
    </source>
</evidence>
<evidence type="ECO:0000256" key="6">
    <source>
        <dbReference type="ARBA" id="ARBA00022840"/>
    </source>
</evidence>
<comment type="subcellular location">
    <subcellularLocation>
        <location evidence="1">Membrane</location>
        <topology evidence="1">Multi-pass membrane protein</topology>
    </subcellularLocation>
</comment>
<dbReference type="Proteomes" id="UP001234178">
    <property type="component" value="Unassembled WGS sequence"/>
</dbReference>
<dbReference type="InterPro" id="IPR003439">
    <property type="entry name" value="ABC_transporter-like_ATP-bd"/>
</dbReference>
<dbReference type="Pfam" id="PF01061">
    <property type="entry name" value="ABC2_membrane"/>
    <property type="match status" value="1"/>
</dbReference>
<dbReference type="InterPro" id="IPR027417">
    <property type="entry name" value="P-loop_NTPase"/>
</dbReference>
<keyword evidence="6" id="KW-0067">ATP-binding</keyword>
<sequence>MNKITRKAMDSTKQTELWSLTTDESKPSSDFTFHDISYNVGKRNNVKRILQQMSGTFKSGQLTAILGPSGAGKTSLMNILAGLKTTGVEGRIEVDGVERNFKTFRKQSAYITQKDYLLKDLTIDEYMTSAAHLKLGNKVSDSEKKTRADLIIKTLGLASSVTTKISRLSGGECKRLSIGLELFDNPSFLFLDEPTSGLDSSSSLQCVALLRKIANSGRTVVATIHQPSSRLLDHFDHLYVVVGGSCMFQGPVEFLVPYLQTVNLHCPKYHNPADFVMDVASGEYGDVLPQLVSGIENGRLTYRGSLASSRSTRSINLEGNGSYQVNDDEGKKKNKQKRITYGAPFRTQVKVLLERTWRTMWREKMQTQTRFLTHIVFGIFIGLMYQTVGNDASYPFNAGLLAFSQLFIIFTGTMPTIVTFPMERNVLVREHLNHWYSLKAYYLAKLIVDIPFQILFPAIFLAIVYLMTGQPMCMMRFSMLLLVTICMSLVAQGIGLVFGAVFDIQTALFLSSVCAIPLLLFNGFCIRFNSIPFYLRWMSYGSLFRHGFEGAMLSVYDYDRPPLNCSQPYCYFRYPHKILETFDMDQSSYYVSIIGLMMYFVVMRIAGYFVLRFKLKSIS</sequence>
<gene>
    <name evidence="11" type="ORF">OUZ56_013634</name>
</gene>
<dbReference type="InterPro" id="IPR050352">
    <property type="entry name" value="ABCG_transporters"/>
</dbReference>
<evidence type="ECO:0000256" key="2">
    <source>
        <dbReference type="ARBA" id="ARBA00005814"/>
    </source>
</evidence>
<feature type="transmembrane region" description="Helical" evidence="9">
    <location>
        <begin position="479"/>
        <end position="501"/>
    </location>
</feature>
<keyword evidence="8 9" id="KW-0472">Membrane</keyword>
<evidence type="ECO:0000313" key="12">
    <source>
        <dbReference type="Proteomes" id="UP001234178"/>
    </source>
</evidence>
<comment type="caution">
    <text evidence="11">The sequence shown here is derived from an EMBL/GenBank/DDBJ whole genome shotgun (WGS) entry which is preliminary data.</text>
</comment>
<keyword evidence="3" id="KW-0813">Transport</keyword>
<dbReference type="Pfam" id="PF19055">
    <property type="entry name" value="ABC2_membrane_7"/>
    <property type="match status" value="1"/>
</dbReference>
<dbReference type="SUPFAM" id="SSF52540">
    <property type="entry name" value="P-loop containing nucleoside triphosphate hydrolases"/>
    <property type="match status" value="1"/>
</dbReference>
<evidence type="ECO:0000259" key="10">
    <source>
        <dbReference type="PROSITE" id="PS50893"/>
    </source>
</evidence>
<proteinExistence type="inferred from homology"/>
<evidence type="ECO:0000256" key="1">
    <source>
        <dbReference type="ARBA" id="ARBA00004141"/>
    </source>
</evidence>
<comment type="similarity">
    <text evidence="2">Belongs to the ABC transporter superfamily. ABCG family. Eye pigment precursor importer (TC 3.A.1.204) subfamily.</text>
</comment>
<feature type="transmembrane region" description="Helical" evidence="9">
    <location>
        <begin position="442"/>
        <end position="467"/>
    </location>
</feature>
<evidence type="ECO:0000256" key="5">
    <source>
        <dbReference type="ARBA" id="ARBA00022741"/>
    </source>
</evidence>
<keyword evidence="12" id="KW-1185">Reference proteome</keyword>
<dbReference type="PANTHER" id="PTHR48041">
    <property type="entry name" value="ABC TRANSPORTER G FAMILY MEMBER 28"/>
    <property type="match status" value="1"/>
</dbReference>
<feature type="transmembrane region" description="Helical" evidence="9">
    <location>
        <begin position="400"/>
        <end position="421"/>
    </location>
</feature>
<accession>A0ABQ9Z6G6</accession>
<feature type="domain" description="ABC transporter" evidence="10">
    <location>
        <begin position="31"/>
        <end position="268"/>
    </location>
</feature>
<reference evidence="11 12" key="1">
    <citation type="journal article" date="2023" name="Nucleic Acids Res.">
        <title>The hologenome of Daphnia magna reveals possible DNA methylation and microbiome-mediated evolution of the host genome.</title>
        <authorList>
            <person name="Chaturvedi A."/>
            <person name="Li X."/>
            <person name="Dhandapani V."/>
            <person name="Marshall H."/>
            <person name="Kissane S."/>
            <person name="Cuenca-Cambronero M."/>
            <person name="Asole G."/>
            <person name="Calvet F."/>
            <person name="Ruiz-Romero M."/>
            <person name="Marangio P."/>
            <person name="Guigo R."/>
            <person name="Rago D."/>
            <person name="Mirbahai L."/>
            <person name="Eastwood N."/>
            <person name="Colbourne J.K."/>
            <person name="Zhou J."/>
            <person name="Mallon E."/>
            <person name="Orsini L."/>
        </authorList>
    </citation>
    <scope>NUCLEOTIDE SEQUENCE [LARGE SCALE GENOMIC DNA]</scope>
    <source>
        <strain evidence="11">LRV0_1</strain>
    </source>
</reference>
<dbReference type="SMART" id="SM00382">
    <property type="entry name" value="AAA"/>
    <property type="match status" value="1"/>
</dbReference>
<evidence type="ECO:0000256" key="8">
    <source>
        <dbReference type="ARBA" id="ARBA00023136"/>
    </source>
</evidence>
<dbReference type="PROSITE" id="PS50893">
    <property type="entry name" value="ABC_TRANSPORTER_2"/>
    <property type="match status" value="1"/>
</dbReference>
<dbReference type="PROSITE" id="PS00211">
    <property type="entry name" value="ABC_TRANSPORTER_1"/>
    <property type="match status" value="1"/>
</dbReference>
<evidence type="ECO:0000313" key="11">
    <source>
        <dbReference type="EMBL" id="KAK4008497.1"/>
    </source>
</evidence>
<keyword evidence="5" id="KW-0547">Nucleotide-binding</keyword>
<protein>
    <recommendedName>
        <fullName evidence="10">ABC transporter domain-containing protein</fullName>
    </recommendedName>
</protein>
<organism evidence="11 12">
    <name type="scientific">Daphnia magna</name>
    <dbReference type="NCBI Taxonomy" id="35525"/>
    <lineage>
        <taxon>Eukaryota</taxon>
        <taxon>Metazoa</taxon>
        <taxon>Ecdysozoa</taxon>
        <taxon>Arthropoda</taxon>
        <taxon>Crustacea</taxon>
        <taxon>Branchiopoda</taxon>
        <taxon>Diplostraca</taxon>
        <taxon>Cladocera</taxon>
        <taxon>Anomopoda</taxon>
        <taxon>Daphniidae</taxon>
        <taxon>Daphnia</taxon>
    </lineage>
</organism>
<feature type="transmembrane region" description="Helical" evidence="9">
    <location>
        <begin position="508"/>
        <end position="529"/>
    </location>
</feature>
<dbReference type="EMBL" id="JAOYFB010000002">
    <property type="protein sequence ID" value="KAK4008497.1"/>
    <property type="molecule type" value="Genomic_DNA"/>
</dbReference>
<keyword evidence="7 9" id="KW-1133">Transmembrane helix</keyword>
<dbReference type="InterPro" id="IPR003593">
    <property type="entry name" value="AAA+_ATPase"/>
</dbReference>
<evidence type="ECO:0000256" key="7">
    <source>
        <dbReference type="ARBA" id="ARBA00022989"/>
    </source>
</evidence>
<dbReference type="Pfam" id="PF00005">
    <property type="entry name" value="ABC_tran"/>
    <property type="match status" value="1"/>
</dbReference>
<name>A0ABQ9Z6G6_9CRUS</name>